<dbReference type="Pfam" id="PF00076">
    <property type="entry name" value="RRM_1"/>
    <property type="match status" value="1"/>
</dbReference>
<dbReference type="EMBL" id="JAGQKZ010000001">
    <property type="protein sequence ID" value="MCA9391598.1"/>
    <property type="molecule type" value="Genomic_DNA"/>
</dbReference>
<dbReference type="PANTHER" id="PTHR48024:SF56">
    <property type="entry name" value="HETEROGENEOUS NUCLEAR RIBONUCLEOPROTEIN A0"/>
    <property type="match status" value="1"/>
</dbReference>
<dbReference type="InterPro" id="IPR012677">
    <property type="entry name" value="Nucleotide-bd_a/b_plait_sf"/>
</dbReference>
<dbReference type="AlphaFoldDB" id="A0A955LJH6"/>
<proteinExistence type="predicted"/>
<accession>A0A955LJH6</accession>
<organism evidence="3 4">
    <name type="scientific">candidate division WWE3 bacterium</name>
    <dbReference type="NCBI Taxonomy" id="2053526"/>
    <lineage>
        <taxon>Bacteria</taxon>
        <taxon>Katanobacteria</taxon>
    </lineage>
</organism>
<dbReference type="PROSITE" id="PS50102">
    <property type="entry name" value="RRM"/>
    <property type="match status" value="1"/>
</dbReference>
<gene>
    <name evidence="3" type="ORF">KC614_00145</name>
</gene>
<dbReference type="InterPro" id="IPR050886">
    <property type="entry name" value="RNA-binding_reg"/>
</dbReference>
<protein>
    <submittedName>
        <fullName evidence="3">RNA-binding protein</fullName>
    </submittedName>
</protein>
<dbReference type="InterPro" id="IPR035979">
    <property type="entry name" value="RBD_domain_sf"/>
</dbReference>
<sequence length="86" mass="9644">MQENKLYVGNLPYSTTNEQLAEMFSQYGEVVEAVIITERGSNRSKGYGFVTMVDADAAQQAIAGLHETEFEGRKMIVNVARPKREE</sequence>
<dbReference type="SMART" id="SM00360">
    <property type="entry name" value="RRM"/>
    <property type="match status" value="1"/>
</dbReference>
<evidence type="ECO:0000259" key="2">
    <source>
        <dbReference type="PROSITE" id="PS50102"/>
    </source>
</evidence>
<keyword evidence="1" id="KW-0694">RNA-binding</keyword>
<dbReference type="PANTHER" id="PTHR48024">
    <property type="entry name" value="GEO13361P1-RELATED"/>
    <property type="match status" value="1"/>
</dbReference>
<evidence type="ECO:0000256" key="1">
    <source>
        <dbReference type="ARBA" id="ARBA00022884"/>
    </source>
</evidence>
<name>A0A955LJH6_UNCKA</name>
<dbReference type="InterPro" id="IPR000504">
    <property type="entry name" value="RRM_dom"/>
</dbReference>
<dbReference type="Gene3D" id="3.30.70.330">
    <property type="match status" value="1"/>
</dbReference>
<reference evidence="3" key="2">
    <citation type="journal article" date="2021" name="Microbiome">
        <title>Successional dynamics and alternative stable states in a saline activated sludge microbial community over 9 years.</title>
        <authorList>
            <person name="Wang Y."/>
            <person name="Ye J."/>
            <person name="Ju F."/>
            <person name="Liu L."/>
            <person name="Boyd J.A."/>
            <person name="Deng Y."/>
            <person name="Parks D.H."/>
            <person name="Jiang X."/>
            <person name="Yin X."/>
            <person name="Woodcroft B.J."/>
            <person name="Tyson G.W."/>
            <person name="Hugenholtz P."/>
            <person name="Polz M.F."/>
            <person name="Zhang T."/>
        </authorList>
    </citation>
    <scope>NUCLEOTIDE SEQUENCE</scope>
    <source>
        <strain evidence="3">HKST-UBA03</strain>
    </source>
</reference>
<comment type="caution">
    <text evidence="3">The sequence shown here is derived from an EMBL/GenBank/DDBJ whole genome shotgun (WGS) entry which is preliminary data.</text>
</comment>
<evidence type="ECO:0000313" key="3">
    <source>
        <dbReference type="EMBL" id="MCA9391598.1"/>
    </source>
</evidence>
<dbReference type="Proteomes" id="UP000751518">
    <property type="component" value="Unassembled WGS sequence"/>
</dbReference>
<dbReference type="SUPFAM" id="SSF54928">
    <property type="entry name" value="RNA-binding domain, RBD"/>
    <property type="match status" value="1"/>
</dbReference>
<feature type="domain" description="RRM" evidence="2">
    <location>
        <begin position="4"/>
        <end position="82"/>
    </location>
</feature>
<dbReference type="GO" id="GO:0003723">
    <property type="term" value="F:RNA binding"/>
    <property type="evidence" value="ECO:0007669"/>
    <property type="project" value="UniProtKB-KW"/>
</dbReference>
<reference evidence="3" key="1">
    <citation type="submission" date="2020-04" db="EMBL/GenBank/DDBJ databases">
        <authorList>
            <person name="Zhang T."/>
        </authorList>
    </citation>
    <scope>NUCLEOTIDE SEQUENCE</scope>
    <source>
        <strain evidence="3">HKST-UBA03</strain>
    </source>
</reference>
<evidence type="ECO:0000313" key="4">
    <source>
        <dbReference type="Proteomes" id="UP000751518"/>
    </source>
</evidence>